<evidence type="ECO:0000313" key="1">
    <source>
        <dbReference type="EMBL" id="MPL55107.1"/>
    </source>
</evidence>
<gene>
    <name evidence="1" type="ORF">SDC9_00574</name>
</gene>
<name>A0A644SLD6_9ZZZZ</name>
<reference evidence="1" key="1">
    <citation type="submission" date="2019-08" db="EMBL/GenBank/DDBJ databases">
        <authorList>
            <person name="Kucharzyk K."/>
            <person name="Murdoch R.W."/>
            <person name="Higgins S."/>
            <person name="Loffler F."/>
        </authorList>
    </citation>
    <scope>NUCLEOTIDE SEQUENCE</scope>
</reference>
<comment type="caution">
    <text evidence="1">The sequence shown here is derived from an EMBL/GenBank/DDBJ whole genome shotgun (WGS) entry which is preliminary data.</text>
</comment>
<sequence>MARQKGLIKYVGTIGDVRHFKIKGQEGFFAGMVGGPTAEQVLHNATL</sequence>
<organism evidence="1">
    <name type="scientific">bioreactor metagenome</name>
    <dbReference type="NCBI Taxonomy" id="1076179"/>
    <lineage>
        <taxon>unclassified sequences</taxon>
        <taxon>metagenomes</taxon>
        <taxon>ecological metagenomes</taxon>
    </lineage>
</organism>
<dbReference type="EMBL" id="VSSQ01000001">
    <property type="protein sequence ID" value="MPL55107.1"/>
    <property type="molecule type" value="Genomic_DNA"/>
</dbReference>
<accession>A0A644SLD6</accession>
<protein>
    <submittedName>
        <fullName evidence="1">Uncharacterized protein</fullName>
    </submittedName>
</protein>
<proteinExistence type="predicted"/>
<dbReference type="AlphaFoldDB" id="A0A644SLD6"/>